<proteinExistence type="predicted"/>
<dbReference type="AlphaFoldDB" id="A0A9W4WTB6"/>
<accession>A0A9W4WTB6</accession>
<dbReference type="EMBL" id="CAMKVN010001658">
    <property type="protein sequence ID" value="CAI2177350.1"/>
    <property type="molecule type" value="Genomic_DNA"/>
</dbReference>
<name>A0A9W4WTB6_9GLOM</name>
<reference evidence="1" key="1">
    <citation type="submission" date="2022-08" db="EMBL/GenBank/DDBJ databases">
        <authorList>
            <person name="Kallberg Y."/>
            <person name="Tangrot J."/>
            <person name="Rosling A."/>
        </authorList>
    </citation>
    <scope>NUCLEOTIDE SEQUENCE</scope>
    <source>
        <strain evidence="1">Wild A</strain>
    </source>
</reference>
<evidence type="ECO:0000313" key="2">
    <source>
        <dbReference type="Proteomes" id="UP001153678"/>
    </source>
</evidence>
<gene>
    <name evidence="1" type="ORF">FWILDA_LOCUS8045</name>
</gene>
<evidence type="ECO:0000313" key="1">
    <source>
        <dbReference type="EMBL" id="CAI2177350.1"/>
    </source>
</evidence>
<dbReference type="Proteomes" id="UP001153678">
    <property type="component" value="Unassembled WGS sequence"/>
</dbReference>
<protein>
    <submittedName>
        <fullName evidence="1">9365_t:CDS:1</fullName>
    </submittedName>
</protein>
<organism evidence="1 2">
    <name type="scientific">Funneliformis geosporum</name>
    <dbReference type="NCBI Taxonomy" id="1117311"/>
    <lineage>
        <taxon>Eukaryota</taxon>
        <taxon>Fungi</taxon>
        <taxon>Fungi incertae sedis</taxon>
        <taxon>Mucoromycota</taxon>
        <taxon>Glomeromycotina</taxon>
        <taxon>Glomeromycetes</taxon>
        <taxon>Glomerales</taxon>
        <taxon>Glomeraceae</taxon>
        <taxon>Funneliformis</taxon>
    </lineage>
</organism>
<keyword evidence="2" id="KW-1185">Reference proteome</keyword>
<comment type="caution">
    <text evidence="1">The sequence shown here is derived from an EMBL/GenBank/DDBJ whole genome shotgun (WGS) entry which is preliminary data.</text>
</comment>
<dbReference type="OrthoDB" id="2444612at2759"/>
<sequence length="125" mass="14604">MNSNNICIKEDSVSYPSIDENEDTYENEDDLLDSTENKTDDLYVSKKRRLMKHDVTEKVAKRTFLCKHVGINKPNKTVPFNEQRNRTSLTTYIDKHKGHSLNPQTVNLLPQFRKLTEDMLADIQF</sequence>